<dbReference type="InterPro" id="IPR050722">
    <property type="entry name" value="Pyruvate:ferred/Flavod_OxRd"/>
</dbReference>
<dbReference type="SUPFAM" id="SSF52518">
    <property type="entry name" value="Thiamin diphosphate-binding fold (THDP-binding)"/>
    <property type="match status" value="1"/>
</dbReference>
<dbReference type="PANTHER" id="PTHR32154">
    <property type="entry name" value="PYRUVATE-FLAVODOXIN OXIDOREDUCTASE-RELATED"/>
    <property type="match status" value="1"/>
</dbReference>
<feature type="domain" description="Pyruvate flavodoxin/ferredoxin oxidoreductase pyrimidine binding" evidence="2">
    <location>
        <begin position="21"/>
        <end position="139"/>
    </location>
</feature>
<evidence type="ECO:0000313" key="3">
    <source>
        <dbReference type="EMBL" id="GAF98242.1"/>
    </source>
</evidence>
<dbReference type="EMBL" id="BARS01016156">
    <property type="protein sequence ID" value="GAF98242.1"/>
    <property type="molecule type" value="Genomic_DNA"/>
</dbReference>
<dbReference type="GO" id="GO:0016491">
    <property type="term" value="F:oxidoreductase activity"/>
    <property type="evidence" value="ECO:0007669"/>
    <property type="project" value="UniProtKB-KW"/>
</dbReference>
<dbReference type="CDD" id="cd07034">
    <property type="entry name" value="TPP_PYR_PFOR_IOR-alpha_like"/>
    <property type="match status" value="1"/>
</dbReference>
<dbReference type="Gene3D" id="3.40.50.970">
    <property type="match status" value="1"/>
</dbReference>
<dbReference type="GO" id="GO:0006979">
    <property type="term" value="P:response to oxidative stress"/>
    <property type="evidence" value="ECO:0007669"/>
    <property type="project" value="TreeGrafter"/>
</dbReference>
<dbReference type="PANTHER" id="PTHR32154:SF0">
    <property type="entry name" value="PYRUVATE-FLAVODOXIN OXIDOREDUCTASE-RELATED"/>
    <property type="match status" value="1"/>
</dbReference>
<proteinExistence type="predicted"/>
<protein>
    <recommendedName>
        <fullName evidence="2">Pyruvate flavodoxin/ferredoxin oxidoreductase pyrimidine binding domain-containing protein</fullName>
    </recommendedName>
</protein>
<comment type="caution">
    <text evidence="3">The sequence shown here is derived from an EMBL/GenBank/DDBJ whole genome shotgun (WGS) entry which is preliminary data.</text>
</comment>
<dbReference type="Pfam" id="PF01855">
    <property type="entry name" value="POR_N"/>
    <property type="match status" value="1"/>
</dbReference>
<gene>
    <name evidence="3" type="ORF">S01H1_26640</name>
</gene>
<organism evidence="3">
    <name type="scientific">marine sediment metagenome</name>
    <dbReference type="NCBI Taxonomy" id="412755"/>
    <lineage>
        <taxon>unclassified sequences</taxon>
        <taxon>metagenomes</taxon>
        <taxon>ecological metagenomes</taxon>
    </lineage>
</organism>
<accession>X0UCY0</accession>
<dbReference type="InterPro" id="IPR029061">
    <property type="entry name" value="THDP-binding"/>
</dbReference>
<dbReference type="InterPro" id="IPR002880">
    <property type="entry name" value="Pyrv_Fd/Flavodoxin_OxRdtase_N"/>
</dbReference>
<evidence type="ECO:0000259" key="2">
    <source>
        <dbReference type="Pfam" id="PF01855"/>
    </source>
</evidence>
<keyword evidence="1" id="KW-0560">Oxidoreductase</keyword>
<sequence length="139" mass="14757">MTLQKVKGTPVALEGDRAVAEAMRQMNPDVVAAYPITPQTEIVMRFSDFVASGEVETEFIPVESEHASMSACVGACAAGGRVQTASAGAGIALMWEVLWVASGSRLPIVMHVVNRSLSAPLNIHCDHSDSMGMRDAGWI</sequence>
<reference evidence="3" key="1">
    <citation type="journal article" date="2014" name="Front. Microbiol.">
        <title>High frequency of phylogenetically diverse reductive dehalogenase-homologous genes in deep subseafloor sedimentary metagenomes.</title>
        <authorList>
            <person name="Kawai M."/>
            <person name="Futagami T."/>
            <person name="Toyoda A."/>
            <person name="Takaki Y."/>
            <person name="Nishi S."/>
            <person name="Hori S."/>
            <person name="Arai W."/>
            <person name="Tsubouchi T."/>
            <person name="Morono Y."/>
            <person name="Uchiyama I."/>
            <person name="Ito T."/>
            <person name="Fujiyama A."/>
            <person name="Inagaki F."/>
            <person name="Takami H."/>
        </authorList>
    </citation>
    <scope>NUCLEOTIDE SEQUENCE</scope>
    <source>
        <strain evidence="3">Expedition CK06-06</strain>
    </source>
</reference>
<dbReference type="AlphaFoldDB" id="X0UCY0"/>
<name>X0UCY0_9ZZZZ</name>
<evidence type="ECO:0000256" key="1">
    <source>
        <dbReference type="ARBA" id="ARBA00023002"/>
    </source>
</evidence>
<feature type="non-terminal residue" evidence="3">
    <location>
        <position position="139"/>
    </location>
</feature>